<proteinExistence type="predicted"/>
<reference evidence="1 2" key="1">
    <citation type="submission" date="2022-10" db="EMBL/GenBank/DDBJ databases">
        <title>Alteromonas sp. chi3 Genome sequencing.</title>
        <authorList>
            <person name="Park S."/>
        </authorList>
    </citation>
    <scope>NUCLEOTIDE SEQUENCE [LARGE SCALE GENOMIC DNA]</scope>
    <source>
        <strain evidence="2">chi3</strain>
    </source>
</reference>
<dbReference type="Proteomes" id="UP001218788">
    <property type="component" value="Unassembled WGS sequence"/>
</dbReference>
<comment type="caution">
    <text evidence="1">The sequence shown here is derived from an EMBL/GenBank/DDBJ whole genome shotgun (WGS) entry which is preliminary data.</text>
</comment>
<protein>
    <submittedName>
        <fullName evidence="1">Uncharacterized protein</fullName>
    </submittedName>
</protein>
<gene>
    <name evidence="1" type="ORF">OIK42_03520</name>
</gene>
<dbReference type="EMBL" id="JAQQXP010000001">
    <property type="protein sequence ID" value="MDC8829827.1"/>
    <property type="molecule type" value="Genomic_DNA"/>
</dbReference>
<accession>A0ABT5KYI3</accession>
<evidence type="ECO:0000313" key="2">
    <source>
        <dbReference type="Proteomes" id="UP001218788"/>
    </source>
</evidence>
<keyword evidence="2" id="KW-1185">Reference proteome</keyword>
<dbReference type="RefSeq" id="WP_273638401.1">
    <property type="nucleotide sequence ID" value="NZ_JAQQXP010000001.1"/>
</dbReference>
<name>A0ABT5KYI3_9ALTE</name>
<dbReference type="PROSITE" id="PS51257">
    <property type="entry name" value="PROKAR_LIPOPROTEIN"/>
    <property type="match status" value="1"/>
</dbReference>
<organism evidence="1 2">
    <name type="scientific">Alteromonas gilva</name>
    <dbReference type="NCBI Taxonomy" id="2987522"/>
    <lineage>
        <taxon>Bacteria</taxon>
        <taxon>Pseudomonadati</taxon>
        <taxon>Pseudomonadota</taxon>
        <taxon>Gammaproteobacteria</taxon>
        <taxon>Alteromonadales</taxon>
        <taxon>Alteromonadaceae</taxon>
        <taxon>Alteromonas/Salinimonas group</taxon>
        <taxon>Alteromonas</taxon>
    </lineage>
</organism>
<sequence>MTKNKVNRLVVLSFLLALACSLYFILESASSTEPRYSGLVSHSIDRSVWLLNSTVDKTYQPVNVYFNDHQDYLDCEPLRQYAKQYFKDNVYGVNLGQSCEQLFSLVNLPNSVRNIPLIEDFIAAHEAFHISVQFQSVGILYEYSISESPDIGAFNEGISPLLNLPVNSAQCEAFEGILDGFDESHQKLLIWRATYEWVAEFYAKEKVFGNDTAAYISLRDNSIELHSTGVPVNIQDSNQFYKMSLDVIKVIESAIDRDTWQKRVHQGESIFDIFMEVNGCKTYTDDWPRYSLSEYNLIE</sequence>
<evidence type="ECO:0000313" key="1">
    <source>
        <dbReference type="EMBL" id="MDC8829827.1"/>
    </source>
</evidence>